<evidence type="ECO:0000313" key="4">
    <source>
        <dbReference type="EMBL" id="PLW51317.1"/>
    </source>
</evidence>
<name>A0A2N5VKU0_9BASI</name>
<dbReference type="EMBL" id="PGCI01000006">
    <property type="protein sequence ID" value="PLW51317.1"/>
    <property type="molecule type" value="Genomic_DNA"/>
</dbReference>
<protein>
    <submittedName>
        <fullName evidence="3">Uncharacterized protein</fullName>
    </submittedName>
</protein>
<dbReference type="Proteomes" id="UP000235392">
    <property type="component" value="Unassembled WGS sequence"/>
</dbReference>
<organism evidence="3 5">
    <name type="scientific">Puccinia coronata f. sp. avenae</name>
    <dbReference type="NCBI Taxonomy" id="200324"/>
    <lineage>
        <taxon>Eukaryota</taxon>
        <taxon>Fungi</taxon>
        <taxon>Dikarya</taxon>
        <taxon>Basidiomycota</taxon>
        <taxon>Pucciniomycotina</taxon>
        <taxon>Pucciniomycetes</taxon>
        <taxon>Pucciniales</taxon>
        <taxon>Pucciniaceae</taxon>
        <taxon>Puccinia</taxon>
    </lineage>
</organism>
<dbReference type="OrthoDB" id="2503202at2759"/>
<gene>
    <name evidence="3" type="ORF">PCANC_06951</name>
    <name evidence="2" type="ORF">PCANC_08335</name>
    <name evidence="4" type="ORF">PCASD_00958</name>
</gene>
<feature type="region of interest" description="Disordered" evidence="1">
    <location>
        <begin position="132"/>
        <end position="164"/>
    </location>
</feature>
<dbReference type="Proteomes" id="UP000235388">
    <property type="component" value="Unassembled WGS sequence"/>
</dbReference>
<reference evidence="5 6" key="1">
    <citation type="submission" date="2017-11" db="EMBL/GenBank/DDBJ databases">
        <title>De novo assembly and phasing of dikaryotic genomes from two isolates of Puccinia coronata f. sp. avenae, the causal agent of oat crown rust.</title>
        <authorList>
            <person name="Miller M.E."/>
            <person name="Zhang Y."/>
            <person name="Omidvar V."/>
            <person name="Sperschneider J."/>
            <person name="Schwessinger B."/>
            <person name="Raley C."/>
            <person name="Palmer J.M."/>
            <person name="Garnica D."/>
            <person name="Upadhyaya N."/>
            <person name="Rathjen J."/>
            <person name="Taylor J.M."/>
            <person name="Park R.F."/>
            <person name="Dodds P.N."/>
            <person name="Hirsch C.D."/>
            <person name="Kianian S.F."/>
            <person name="Figueroa M."/>
        </authorList>
    </citation>
    <scope>NUCLEOTIDE SEQUENCE [LARGE SCALE GENOMIC DNA]</scope>
    <source>
        <strain evidence="3">12NC29</strain>
        <strain evidence="4">12SD80</strain>
    </source>
</reference>
<dbReference type="EMBL" id="PGCJ01000797">
    <property type="protein sequence ID" value="PLW20453.1"/>
    <property type="molecule type" value="Genomic_DNA"/>
</dbReference>
<evidence type="ECO:0000313" key="5">
    <source>
        <dbReference type="Proteomes" id="UP000235388"/>
    </source>
</evidence>
<accession>A0A2N5VKU0</accession>
<sequence>MSPILQAHGTIKGSSHRMGALCTSTSPSSMASSGGESDMQSKFIRANTPSKYLKRTGLMPKGTTLKIKTRYNTSIVSSCSSSAATSPSSSISNSNIIGHRSWPVVHSGTASLPSLTEYNLARFMEQLNISDRSRHGVHSSSPTPYSAVEISHFSDGSSSHSGTD</sequence>
<evidence type="ECO:0000313" key="6">
    <source>
        <dbReference type="Proteomes" id="UP000235392"/>
    </source>
</evidence>
<proteinExistence type="predicted"/>
<feature type="region of interest" description="Disordered" evidence="1">
    <location>
        <begin position="1"/>
        <end position="39"/>
    </location>
</feature>
<evidence type="ECO:0000256" key="1">
    <source>
        <dbReference type="SAM" id="MobiDB-lite"/>
    </source>
</evidence>
<comment type="caution">
    <text evidence="3">The sequence shown here is derived from an EMBL/GenBank/DDBJ whole genome shotgun (WGS) entry which is preliminary data.</text>
</comment>
<keyword evidence="5" id="KW-1185">Reference proteome</keyword>
<dbReference type="AlphaFoldDB" id="A0A2N5VKU0"/>
<evidence type="ECO:0000313" key="3">
    <source>
        <dbReference type="EMBL" id="PLW50592.1"/>
    </source>
</evidence>
<feature type="compositionally biased region" description="Low complexity" evidence="1">
    <location>
        <begin position="23"/>
        <end position="37"/>
    </location>
</feature>
<evidence type="ECO:0000313" key="2">
    <source>
        <dbReference type="EMBL" id="PLW20453.1"/>
    </source>
</evidence>
<dbReference type="EMBL" id="PGCJ01000089">
    <property type="protein sequence ID" value="PLW50592.1"/>
    <property type="molecule type" value="Genomic_DNA"/>
</dbReference>
<feature type="compositionally biased region" description="Low complexity" evidence="1">
    <location>
        <begin position="151"/>
        <end position="164"/>
    </location>
</feature>